<proteinExistence type="predicted"/>
<dbReference type="Proteomes" id="UP000237466">
    <property type="component" value="Unassembled WGS sequence"/>
</dbReference>
<reference evidence="1 2" key="1">
    <citation type="journal article" date="2018" name="Front. Microbiol.">
        <title>Phylogeny of Vibrio vulnificus from the Analysis of the Core-Genome: Implications for Intra-Species Taxonomy.</title>
        <authorList>
            <person name="Roig F.J."/>
            <person name="Gonzalez-Candelas F."/>
            <person name="Sanjuan E."/>
            <person name="Fouz B."/>
            <person name="Feil E.J."/>
            <person name="Llorens C."/>
            <person name="Baker-Austin C."/>
            <person name="Oliver J.D."/>
            <person name="Danin-Poleg Y."/>
            <person name="Gibas C.J."/>
            <person name="Kashi Y."/>
            <person name="Gulig P.A."/>
            <person name="Morrison S.S."/>
            <person name="Amaro C."/>
        </authorList>
    </citation>
    <scope>NUCLEOTIDE SEQUENCE [LARGE SCALE GENOMIC DNA]</scope>
    <source>
        <strain evidence="1 2">CECT4608</strain>
    </source>
</reference>
<evidence type="ECO:0000313" key="2">
    <source>
        <dbReference type="Proteomes" id="UP000237466"/>
    </source>
</evidence>
<dbReference type="Gene3D" id="3.40.50.1000">
    <property type="entry name" value="HAD superfamily/HAD-like"/>
    <property type="match status" value="1"/>
</dbReference>
<protein>
    <recommendedName>
        <fullName evidence="3">Haloacid dehalogenase-like hydrolase</fullName>
    </recommendedName>
</protein>
<organism evidence="1 2">
    <name type="scientific">Vibrio vulnificus</name>
    <dbReference type="NCBI Taxonomy" id="672"/>
    <lineage>
        <taxon>Bacteria</taxon>
        <taxon>Pseudomonadati</taxon>
        <taxon>Pseudomonadota</taxon>
        <taxon>Gammaproteobacteria</taxon>
        <taxon>Vibrionales</taxon>
        <taxon>Vibrionaceae</taxon>
        <taxon>Vibrio</taxon>
    </lineage>
</organism>
<comment type="caution">
    <text evidence="1">The sequence shown here is derived from an EMBL/GenBank/DDBJ whole genome shotgun (WGS) entry which is preliminary data.</text>
</comment>
<accession>A0A2S3QWP0</accession>
<dbReference type="Pfam" id="PF12710">
    <property type="entry name" value="HAD"/>
    <property type="match status" value="1"/>
</dbReference>
<evidence type="ECO:0008006" key="3">
    <source>
        <dbReference type="Google" id="ProtNLM"/>
    </source>
</evidence>
<dbReference type="InterPro" id="IPR036412">
    <property type="entry name" value="HAD-like_sf"/>
</dbReference>
<name>A0A2S3QWP0_VIBVL</name>
<dbReference type="RefSeq" id="WP_103201360.1">
    <property type="nucleotide sequence ID" value="NZ_JAERHQ010000011.1"/>
</dbReference>
<dbReference type="InterPro" id="IPR023214">
    <property type="entry name" value="HAD_sf"/>
</dbReference>
<gene>
    <name evidence="1" type="ORF">CRN52_25180</name>
</gene>
<dbReference type="AlphaFoldDB" id="A0A2S3QWP0"/>
<evidence type="ECO:0000313" key="1">
    <source>
        <dbReference type="EMBL" id="POB42278.1"/>
    </source>
</evidence>
<dbReference type="SUPFAM" id="SSF56784">
    <property type="entry name" value="HAD-like"/>
    <property type="match status" value="1"/>
</dbReference>
<sequence length="271" mass="31070">MNLSAWNAMSPISQRIKSTVDSWTDPSSDSFIPPEQRVAVFDLDGTLWCQKPILREWAFNIEQKISIHRFMSSLRMKWVLCSSSLCLPTGQKRCYESEVKRWLYSKNHHVYGVPNYRVVFLPMKQLIACLQSHQFDCYIVTGSSQQFVAACSYELFGISKERVISAGTGGEISLIKKWLFLGQTKMQLIEKKLTTPPVLAFGNSIHDIPLLNWVAECSPNTLSLFIHNDNRSCFAFLASQLSNKLCRFLLSDSAYQLSTKEDWNVLFDWES</sequence>
<dbReference type="EMBL" id="PDGH01000146">
    <property type="protein sequence ID" value="POB42278.1"/>
    <property type="molecule type" value="Genomic_DNA"/>
</dbReference>